<evidence type="ECO:0000259" key="5">
    <source>
        <dbReference type="PROSITE" id="PS50893"/>
    </source>
</evidence>
<dbReference type="PROSITE" id="PS00211">
    <property type="entry name" value="ABC_TRANSPORTER_1"/>
    <property type="match status" value="1"/>
</dbReference>
<dbReference type="SUPFAM" id="SSF52540">
    <property type="entry name" value="P-loop containing nucleoside triphosphate hydrolases"/>
    <property type="match status" value="1"/>
</dbReference>
<dbReference type="RefSeq" id="WP_290359483.1">
    <property type="nucleotide sequence ID" value="NZ_JAUHHC010000003.1"/>
</dbReference>
<reference evidence="6 7" key="1">
    <citation type="submission" date="2023-06" db="EMBL/GenBank/DDBJ databases">
        <title>Pelomonas sp. PFR6 16S ribosomal RNA gene Genome sequencing and assembly.</title>
        <authorList>
            <person name="Woo H."/>
        </authorList>
    </citation>
    <scope>NUCLEOTIDE SEQUENCE [LARGE SCALE GENOMIC DNA]</scope>
    <source>
        <strain evidence="6 7">PFR6</strain>
    </source>
</reference>
<dbReference type="CDD" id="cd03255">
    <property type="entry name" value="ABC_MJ0796_LolCDE_FtsE"/>
    <property type="match status" value="1"/>
</dbReference>
<comment type="caution">
    <text evidence="6">The sequence shown here is derived from an EMBL/GenBank/DDBJ whole genome shotgun (WGS) entry which is preliminary data.</text>
</comment>
<evidence type="ECO:0000256" key="1">
    <source>
        <dbReference type="ARBA" id="ARBA00022448"/>
    </source>
</evidence>
<evidence type="ECO:0000313" key="6">
    <source>
        <dbReference type="EMBL" id="MDN3921182.1"/>
    </source>
</evidence>
<keyword evidence="7" id="KW-1185">Reference proteome</keyword>
<dbReference type="InterPro" id="IPR017871">
    <property type="entry name" value="ABC_transporter-like_CS"/>
</dbReference>
<dbReference type="EMBL" id="JAUHHC010000003">
    <property type="protein sequence ID" value="MDN3921182.1"/>
    <property type="molecule type" value="Genomic_DNA"/>
</dbReference>
<keyword evidence="2" id="KW-1003">Cell membrane</keyword>
<keyword evidence="4 6" id="KW-0067">ATP-binding</keyword>
<dbReference type="Gene3D" id="3.40.50.300">
    <property type="entry name" value="P-loop containing nucleotide triphosphate hydrolases"/>
    <property type="match status" value="1"/>
</dbReference>
<dbReference type="Proteomes" id="UP001228044">
    <property type="component" value="Unassembled WGS sequence"/>
</dbReference>
<dbReference type="SMART" id="SM00382">
    <property type="entry name" value="AAA"/>
    <property type="match status" value="1"/>
</dbReference>
<keyword evidence="2" id="KW-0472">Membrane</keyword>
<dbReference type="PROSITE" id="PS50893">
    <property type="entry name" value="ABC_TRANSPORTER_2"/>
    <property type="match status" value="1"/>
</dbReference>
<dbReference type="PANTHER" id="PTHR24220:SF452">
    <property type="entry name" value="ABC TRANSPORTER ATP-BINDING PROTEIN"/>
    <property type="match status" value="1"/>
</dbReference>
<organism evidence="6 7">
    <name type="scientific">Roseateles violae</name>
    <dbReference type="NCBI Taxonomy" id="3058042"/>
    <lineage>
        <taxon>Bacteria</taxon>
        <taxon>Pseudomonadati</taxon>
        <taxon>Pseudomonadota</taxon>
        <taxon>Betaproteobacteria</taxon>
        <taxon>Burkholderiales</taxon>
        <taxon>Sphaerotilaceae</taxon>
        <taxon>Roseateles</taxon>
    </lineage>
</organism>
<keyword evidence="3" id="KW-0547">Nucleotide-binding</keyword>
<gene>
    <name evidence="6" type="ORF">QWJ38_12895</name>
</gene>
<dbReference type="InterPro" id="IPR017911">
    <property type="entry name" value="MacB-like_ATP-bd"/>
</dbReference>
<keyword evidence="1" id="KW-0813">Transport</keyword>
<feature type="domain" description="ABC transporter" evidence="5">
    <location>
        <begin position="5"/>
        <end position="231"/>
    </location>
</feature>
<evidence type="ECO:0000313" key="7">
    <source>
        <dbReference type="Proteomes" id="UP001228044"/>
    </source>
</evidence>
<dbReference type="InterPro" id="IPR027417">
    <property type="entry name" value="P-loop_NTPase"/>
</dbReference>
<dbReference type="PANTHER" id="PTHR24220">
    <property type="entry name" value="IMPORT ATP-BINDING PROTEIN"/>
    <property type="match status" value="1"/>
</dbReference>
<dbReference type="InterPro" id="IPR003439">
    <property type="entry name" value="ABC_transporter-like_ATP-bd"/>
</dbReference>
<accession>A0ABT8DX37</accession>
<protein>
    <submittedName>
        <fullName evidence="6">ABC transporter ATP-binding protein</fullName>
    </submittedName>
</protein>
<sequence>MGKLIEIRELSKVYQRGKQKVEVLHHIDLDVEQGDFLALMGPSGSGKTTLLNLIGGLDAPSGGAISVGGQRIDQLAAGALAKWRASQVGFVFQFYNLMPQLSAQRNVELPLLLTKLSAAERSKRAAIALQLVGLADRAKHKPAELSGGQQQRVSIARAIVSDPTLLVCDEPTGDLDRESAEEVLALLGVLNREHGKTILMVTHDPKAAERARHILHLDKGRLVETMVEGAAVA</sequence>
<dbReference type="InterPro" id="IPR015854">
    <property type="entry name" value="ABC_transpr_LolD-like"/>
</dbReference>
<evidence type="ECO:0000256" key="2">
    <source>
        <dbReference type="ARBA" id="ARBA00022475"/>
    </source>
</evidence>
<dbReference type="InterPro" id="IPR003593">
    <property type="entry name" value="AAA+_ATPase"/>
</dbReference>
<proteinExistence type="predicted"/>
<evidence type="ECO:0000256" key="4">
    <source>
        <dbReference type="ARBA" id="ARBA00022840"/>
    </source>
</evidence>
<name>A0ABT8DX37_9BURK</name>
<dbReference type="Pfam" id="PF00005">
    <property type="entry name" value="ABC_tran"/>
    <property type="match status" value="1"/>
</dbReference>
<evidence type="ECO:0000256" key="3">
    <source>
        <dbReference type="ARBA" id="ARBA00022741"/>
    </source>
</evidence>
<dbReference type="GO" id="GO:0005524">
    <property type="term" value="F:ATP binding"/>
    <property type="evidence" value="ECO:0007669"/>
    <property type="project" value="UniProtKB-KW"/>
</dbReference>